<dbReference type="InterPro" id="IPR014710">
    <property type="entry name" value="RmlC-like_jellyroll"/>
</dbReference>
<dbReference type="InterPro" id="IPR000595">
    <property type="entry name" value="cNMP-bd_dom"/>
</dbReference>
<evidence type="ECO:0000313" key="3">
    <source>
        <dbReference type="Proteomes" id="UP000694403"/>
    </source>
</evidence>
<dbReference type="AlphaFoldDB" id="A0A8C3SXK8"/>
<organism evidence="2 3">
    <name type="scientific">Chelydra serpentina</name>
    <name type="common">Snapping turtle</name>
    <name type="synonym">Testudo serpentina</name>
    <dbReference type="NCBI Taxonomy" id="8475"/>
    <lineage>
        <taxon>Eukaryota</taxon>
        <taxon>Metazoa</taxon>
        <taxon>Chordata</taxon>
        <taxon>Craniata</taxon>
        <taxon>Vertebrata</taxon>
        <taxon>Euteleostomi</taxon>
        <taxon>Archelosauria</taxon>
        <taxon>Testudinata</taxon>
        <taxon>Testudines</taxon>
        <taxon>Cryptodira</taxon>
        <taxon>Durocryptodira</taxon>
        <taxon>Americhelydia</taxon>
        <taxon>Chelydroidea</taxon>
        <taxon>Chelydridae</taxon>
        <taxon>Chelydra</taxon>
    </lineage>
</organism>
<reference evidence="2" key="2">
    <citation type="submission" date="2025-09" db="UniProtKB">
        <authorList>
            <consortium name="Ensembl"/>
        </authorList>
    </citation>
    <scope>IDENTIFICATION</scope>
</reference>
<dbReference type="PROSITE" id="PS50042">
    <property type="entry name" value="CNMP_BINDING_3"/>
    <property type="match status" value="1"/>
</dbReference>
<dbReference type="CDD" id="cd00038">
    <property type="entry name" value="CAP_ED"/>
    <property type="match status" value="1"/>
</dbReference>
<dbReference type="SUPFAM" id="SSF51206">
    <property type="entry name" value="cAMP-binding domain-like"/>
    <property type="match status" value="1"/>
</dbReference>
<keyword evidence="3" id="KW-1185">Reference proteome</keyword>
<dbReference type="InterPro" id="IPR018490">
    <property type="entry name" value="cNMP-bd_dom_sf"/>
</dbReference>
<dbReference type="Ensembl" id="ENSCSRT00000021253.1">
    <property type="protein sequence ID" value="ENSCSRP00000020350.1"/>
    <property type="gene ID" value="ENSCSRG00000015459.1"/>
</dbReference>
<dbReference type="Proteomes" id="UP000694403">
    <property type="component" value="Unplaced"/>
</dbReference>
<proteinExistence type="predicted"/>
<evidence type="ECO:0000313" key="2">
    <source>
        <dbReference type="Ensembl" id="ENSCSRP00000020350.1"/>
    </source>
</evidence>
<sequence>MSPCLSEVQAQETPKYRFRKRDKVLFYGRKIMRKSTSSLVDTTISSTSRPRMKKKLKMLNIAKKILRIKKELPILQLKEPPPSVLEADLTEFDVANSHLPSEVLYMLKNVRVLGHFEKPLFLELCKHMIFQQFQQGEYVFRPGQPDTSIYVVQDGKLELFLTQQVRGTCPSPPCRVQLLEAPVCSAATSDPFSSKPAGEAGCGPSALHPLAG</sequence>
<protein>
    <recommendedName>
        <fullName evidence="1">Cyclic nucleotide-binding domain-containing protein</fullName>
    </recommendedName>
</protein>
<evidence type="ECO:0000259" key="1">
    <source>
        <dbReference type="PROSITE" id="PS50042"/>
    </source>
</evidence>
<name>A0A8C3SXK8_CHESE</name>
<feature type="domain" description="Cyclic nucleotide-binding" evidence="1">
    <location>
        <begin position="112"/>
        <end position="160"/>
    </location>
</feature>
<accession>A0A8C3SXK8</accession>
<reference evidence="2" key="1">
    <citation type="submission" date="2025-08" db="UniProtKB">
        <authorList>
            <consortium name="Ensembl"/>
        </authorList>
    </citation>
    <scope>IDENTIFICATION</scope>
</reference>
<dbReference type="Gene3D" id="2.60.120.10">
    <property type="entry name" value="Jelly Rolls"/>
    <property type="match status" value="1"/>
</dbReference>